<keyword evidence="2 3" id="KW-0326">Glycosidase</keyword>
<dbReference type="Gene3D" id="2.60.40.1180">
    <property type="entry name" value="Golgi alpha-mannosidase II"/>
    <property type="match status" value="1"/>
</dbReference>
<reference evidence="7" key="1">
    <citation type="journal article" date="2019" name="Int. J. Syst. Evol. Microbiol.">
        <title>The Global Catalogue of Microorganisms (GCM) 10K type strain sequencing project: providing services to taxonomists for standard genome sequencing and annotation.</title>
        <authorList>
            <consortium name="The Broad Institute Genomics Platform"/>
            <consortium name="The Broad Institute Genome Sequencing Center for Infectious Disease"/>
            <person name="Wu L."/>
            <person name="Ma J."/>
        </authorList>
    </citation>
    <scope>NUCLEOTIDE SEQUENCE [LARGE SCALE GENOMIC DNA]</scope>
    <source>
        <strain evidence="7">CGMCC 4.7289</strain>
    </source>
</reference>
<dbReference type="InterPro" id="IPR017853">
    <property type="entry name" value="GH"/>
</dbReference>
<evidence type="ECO:0000259" key="5">
    <source>
        <dbReference type="Pfam" id="PF25839"/>
    </source>
</evidence>
<protein>
    <submittedName>
        <fullName evidence="6">Cellulase family glycosylhydrolase</fullName>
    </submittedName>
</protein>
<dbReference type="Pfam" id="PF00150">
    <property type="entry name" value="Cellulase"/>
    <property type="match status" value="1"/>
</dbReference>
<dbReference type="InterPro" id="IPR058789">
    <property type="entry name" value="ApnL_C"/>
</dbReference>
<evidence type="ECO:0000259" key="4">
    <source>
        <dbReference type="Pfam" id="PF00150"/>
    </source>
</evidence>
<evidence type="ECO:0000313" key="6">
    <source>
        <dbReference type="EMBL" id="MFC4133996.1"/>
    </source>
</evidence>
<comment type="caution">
    <text evidence="6">The sequence shown here is derived from an EMBL/GenBank/DDBJ whole genome shotgun (WGS) entry which is preliminary data.</text>
</comment>
<keyword evidence="7" id="KW-1185">Reference proteome</keyword>
<dbReference type="Proteomes" id="UP001595816">
    <property type="component" value="Unassembled WGS sequence"/>
</dbReference>
<feature type="domain" description="D-apionate lactonase C-terminal" evidence="5">
    <location>
        <begin position="584"/>
        <end position="641"/>
    </location>
</feature>
<dbReference type="RefSeq" id="WP_253761803.1">
    <property type="nucleotide sequence ID" value="NZ_JAMZDZ010000001.1"/>
</dbReference>
<dbReference type="CDD" id="cd03143">
    <property type="entry name" value="A4_beta-galactosidase_middle_domain"/>
    <property type="match status" value="1"/>
</dbReference>
<evidence type="ECO:0000256" key="3">
    <source>
        <dbReference type="RuleBase" id="RU361153"/>
    </source>
</evidence>
<organism evidence="6 7">
    <name type="scientific">Hamadaea flava</name>
    <dbReference type="NCBI Taxonomy" id="1742688"/>
    <lineage>
        <taxon>Bacteria</taxon>
        <taxon>Bacillati</taxon>
        <taxon>Actinomycetota</taxon>
        <taxon>Actinomycetes</taxon>
        <taxon>Micromonosporales</taxon>
        <taxon>Micromonosporaceae</taxon>
        <taxon>Hamadaea</taxon>
    </lineage>
</organism>
<dbReference type="InterPro" id="IPR029062">
    <property type="entry name" value="Class_I_gatase-like"/>
</dbReference>
<dbReference type="EMBL" id="JBHSAY010000015">
    <property type="protein sequence ID" value="MFC4133996.1"/>
    <property type="molecule type" value="Genomic_DNA"/>
</dbReference>
<sequence>MHRPLQVLTGEPLLGVNFWSRVGGPRMWTRYDPAVVAKELQVLADHGLTVTRSFFFWPDAMPTPDRLDEDVMARFGDFLDQHTAYGLSTIPTLIVGHMSGENWDPAWRGGRDLYGDVWFVGRQAWFAEQVARRFAGHPAVSGWLLSNEMPLYGGRGTVETVSTWAQLLVAGLRAGGATQPVSIGDGAWTIELSGVESGFRLAELGPLQDWIGPHVYPMGDDQVRQHWRAAYTCELAHVAGKPVVLEEFGASSDFVSDDNVGHWYRQLLHTSLLAGSTGWVGWNNTDFDDLFDEAPYSHHPFELHFGVTDVHGQPKASLREMAAFRQILDAVDLPHCVREDSQVGLVLTSHADTAYQFTDERERRVAFGAVEQAYLGLRSADLPPALIRQSSKDAPGGIADGCRLYVLPSLKQLTAPGWRRLEQLAEAGATVFVSYCDGGTDNQRGPWYAGVDRIFGVRHELRYGLVDRVEGPSVRFTVTRDFGGLRTGDALDFVVGGNEHVRAYLPVQAVDAEVLAVDPNGRPALLRRAVGDGGIVFCAYPLEAMAAATPHVNPDATGRLYAALAELAGVRPAVRVADPRVFVDALRHADGDRFVWLINAADEPVTVAPVRADGTPAALRDLAAGHEVAEVELQAFGVRVLRDAAR</sequence>
<evidence type="ECO:0000256" key="1">
    <source>
        <dbReference type="ARBA" id="ARBA00022801"/>
    </source>
</evidence>
<dbReference type="Gene3D" id="3.20.20.80">
    <property type="entry name" value="Glycosidases"/>
    <property type="match status" value="1"/>
</dbReference>
<dbReference type="SUPFAM" id="SSF52317">
    <property type="entry name" value="Class I glutamine amidotransferase-like"/>
    <property type="match status" value="1"/>
</dbReference>
<proteinExistence type="inferred from homology"/>
<name>A0ABV8LSL3_9ACTN</name>
<dbReference type="InterPro" id="IPR013780">
    <property type="entry name" value="Glyco_hydro_b"/>
</dbReference>
<feature type="domain" description="Glycoside hydrolase family 5" evidence="4">
    <location>
        <begin position="40"/>
        <end position="286"/>
    </location>
</feature>
<keyword evidence="1 3" id="KW-0378">Hydrolase</keyword>
<evidence type="ECO:0000256" key="2">
    <source>
        <dbReference type="ARBA" id="ARBA00023295"/>
    </source>
</evidence>
<comment type="similarity">
    <text evidence="3">Belongs to the glycosyl hydrolase 5 (cellulase A) family.</text>
</comment>
<dbReference type="InterPro" id="IPR001547">
    <property type="entry name" value="Glyco_hydro_5"/>
</dbReference>
<dbReference type="SUPFAM" id="SSF51445">
    <property type="entry name" value="(Trans)glycosidases"/>
    <property type="match status" value="1"/>
</dbReference>
<evidence type="ECO:0000313" key="7">
    <source>
        <dbReference type="Proteomes" id="UP001595816"/>
    </source>
</evidence>
<accession>A0ABV8LSL3</accession>
<gene>
    <name evidence="6" type="ORF">ACFOZ4_25585</name>
</gene>
<dbReference type="Pfam" id="PF25839">
    <property type="entry name" value="Apionate_lact_C"/>
    <property type="match status" value="1"/>
</dbReference>
<dbReference type="Gene3D" id="3.40.50.880">
    <property type="match status" value="1"/>
</dbReference>